<dbReference type="EMBL" id="BAIV01000008">
    <property type="protein sequence ID" value="GAE83290.1"/>
    <property type="molecule type" value="Genomic_DNA"/>
</dbReference>
<reference evidence="2 3" key="1">
    <citation type="journal article" date="2014" name="Genome Announc.">
        <title>Draft Genome Sequence of Bacteroides reticulotermitis Strain JCM 10512T, Isolated from the Gut of a Termite.</title>
        <authorList>
            <person name="Yuki M."/>
            <person name="Oshima K."/>
            <person name="Suda W."/>
            <person name="Sakamoto M."/>
            <person name="Iida T."/>
            <person name="Hattori M."/>
            <person name="Ohkuma M."/>
        </authorList>
    </citation>
    <scope>NUCLEOTIDE SEQUENCE [LARGE SCALE GENOMIC DNA]</scope>
    <source>
        <strain evidence="2 3">JCM 10512</strain>
    </source>
</reference>
<evidence type="ECO:0000313" key="3">
    <source>
        <dbReference type="Proteomes" id="UP000019131"/>
    </source>
</evidence>
<keyword evidence="3" id="KW-1185">Reference proteome</keyword>
<accession>W4UQ33</accession>
<evidence type="ECO:0000259" key="1">
    <source>
        <dbReference type="Pfam" id="PF19815"/>
    </source>
</evidence>
<protein>
    <recommendedName>
        <fullName evidence="1">DUF6298 domain-containing protein</fullName>
    </recommendedName>
</protein>
<gene>
    <name evidence="2" type="ORF">JCM10512_1553</name>
</gene>
<comment type="caution">
    <text evidence="2">The sequence shown here is derived from an EMBL/GenBank/DDBJ whole genome shotgun (WGS) entry which is preliminary data.</text>
</comment>
<dbReference type="STRING" id="1445607.JCM10512_1553"/>
<dbReference type="AlphaFoldDB" id="W4UQ33"/>
<proteinExistence type="predicted"/>
<evidence type="ECO:0000313" key="2">
    <source>
        <dbReference type="EMBL" id="GAE83290.1"/>
    </source>
</evidence>
<name>W4UQ33_9BACE</name>
<dbReference type="Proteomes" id="UP000019131">
    <property type="component" value="Unassembled WGS sequence"/>
</dbReference>
<feature type="domain" description="DUF6298" evidence="1">
    <location>
        <begin position="1"/>
        <end position="189"/>
    </location>
</feature>
<dbReference type="Pfam" id="PF19815">
    <property type="entry name" value="DUF6298"/>
    <property type="match status" value="1"/>
</dbReference>
<dbReference type="InterPro" id="IPR046265">
    <property type="entry name" value="DUF6298"/>
</dbReference>
<sequence length="270" mass="30508">MADMFYDIEHPVRRELHRQYIRQCLNNFADDANVIQLTSAEFSGPLHFVQFWLDVIAEWEAETGKKAKVALSTTKDVQDAILADSKRAAVVDIIDIRYWHYKDDGTVWAPEGGKNMAPRQHMRQMKVGKISFDDAYRAVIEYRQKFPQKAVTFYSQNYPSFGWAVFMAGGSCPVIPVKDQAFLTDAAAMEVEETGTKDYLKLGKIGIGAIIYSKSDVNIPLQLGSGTYALKYINPSSGKIETINLKLKVNALYNFTPPKGKSGIYWFHKS</sequence>
<organism evidence="2 3">
    <name type="scientific">Bacteroides reticulotermitis JCM 10512</name>
    <dbReference type="NCBI Taxonomy" id="1445607"/>
    <lineage>
        <taxon>Bacteria</taxon>
        <taxon>Pseudomonadati</taxon>
        <taxon>Bacteroidota</taxon>
        <taxon>Bacteroidia</taxon>
        <taxon>Bacteroidales</taxon>
        <taxon>Bacteroidaceae</taxon>
        <taxon>Bacteroides</taxon>
    </lineage>
</organism>